<evidence type="ECO:0000313" key="1">
    <source>
        <dbReference type="EMBL" id="MBB5154326.1"/>
    </source>
</evidence>
<name>A0A840Q1D8_9PSEU</name>
<reference evidence="1 2" key="1">
    <citation type="submission" date="2020-08" db="EMBL/GenBank/DDBJ databases">
        <title>Sequencing the genomes of 1000 actinobacteria strains.</title>
        <authorList>
            <person name="Klenk H.-P."/>
        </authorList>
    </citation>
    <scope>NUCLEOTIDE SEQUENCE [LARGE SCALE GENOMIC DNA]</scope>
    <source>
        <strain evidence="1 2">DSM 45584</strain>
    </source>
</reference>
<dbReference type="EMBL" id="JACHIW010000001">
    <property type="protein sequence ID" value="MBB5154326.1"/>
    <property type="molecule type" value="Genomic_DNA"/>
</dbReference>
<evidence type="ECO:0000313" key="2">
    <source>
        <dbReference type="Proteomes" id="UP000584374"/>
    </source>
</evidence>
<protein>
    <recommendedName>
        <fullName evidence="3">DksA C4-type domain-containing protein</fullName>
    </recommendedName>
</protein>
<proteinExistence type="predicted"/>
<dbReference type="Proteomes" id="UP000584374">
    <property type="component" value="Unassembled WGS sequence"/>
</dbReference>
<organism evidence="1 2">
    <name type="scientific">Saccharopolyspora phatthalungensis</name>
    <dbReference type="NCBI Taxonomy" id="664693"/>
    <lineage>
        <taxon>Bacteria</taxon>
        <taxon>Bacillati</taxon>
        <taxon>Actinomycetota</taxon>
        <taxon>Actinomycetes</taxon>
        <taxon>Pseudonocardiales</taxon>
        <taxon>Pseudonocardiaceae</taxon>
        <taxon>Saccharopolyspora</taxon>
    </lineage>
</organism>
<sequence>MPGQERSTLCGRTISVDRATEVDWRAATCEVCWSEAKARRDAAG</sequence>
<comment type="caution">
    <text evidence="1">The sequence shown here is derived from an EMBL/GenBank/DDBJ whole genome shotgun (WGS) entry which is preliminary data.</text>
</comment>
<accession>A0A840Q1D8</accession>
<gene>
    <name evidence="1" type="ORF">BJ970_001860</name>
</gene>
<keyword evidence="2" id="KW-1185">Reference proteome</keyword>
<dbReference type="AlphaFoldDB" id="A0A840Q1D8"/>
<evidence type="ECO:0008006" key="3">
    <source>
        <dbReference type="Google" id="ProtNLM"/>
    </source>
</evidence>